<dbReference type="STRING" id="135739.BTO32_04575"/>
<dbReference type="InterPro" id="IPR045584">
    <property type="entry name" value="Pilin-like"/>
</dbReference>
<proteinExistence type="inferred from homology"/>
<dbReference type="GO" id="GO:0015627">
    <property type="term" value="C:type II protein secretion system complex"/>
    <property type="evidence" value="ECO:0007669"/>
    <property type="project" value="InterPro"/>
</dbReference>
<reference evidence="13 14" key="1">
    <citation type="submission" date="2016-12" db="EMBL/GenBank/DDBJ databases">
        <title>Marinobacter lutaoensis whole genome sequencing.</title>
        <authorList>
            <person name="Verma A."/>
            <person name="Krishnamurthi S."/>
        </authorList>
    </citation>
    <scope>NUCLEOTIDE SEQUENCE [LARGE SCALE GENOMIC DNA]</scope>
    <source>
        <strain evidence="13 14">T5054</strain>
    </source>
</reference>
<gene>
    <name evidence="13" type="ORF">BTO32_04575</name>
</gene>
<dbReference type="SUPFAM" id="SSF54523">
    <property type="entry name" value="Pili subunits"/>
    <property type="match status" value="1"/>
</dbReference>
<dbReference type="GO" id="GO:0005886">
    <property type="term" value="C:plasma membrane"/>
    <property type="evidence" value="ECO:0007669"/>
    <property type="project" value="UniProtKB-SubCell"/>
</dbReference>
<dbReference type="GO" id="GO:0015628">
    <property type="term" value="P:protein secretion by the type II secretion system"/>
    <property type="evidence" value="ECO:0007669"/>
    <property type="project" value="InterPro"/>
</dbReference>
<comment type="caution">
    <text evidence="13">The sequence shown here is derived from an EMBL/GenBank/DDBJ whole genome shotgun (WGS) entry which is preliminary data.</text>
</comment>
<name>A0A1V2DW13_9GAMM</name>
<evidence type="ECO:0000256" key="8">
    <source>
        <dbReference type="ARBA" id="ARBA00023136"/>
    </source>
</evidence>
<feature type="domain" description="General secretion pathway GspH" evidence="12">
    <location>
        <begin position="44"/>
        <end position="143"/>
    </location>
</feature>
<dbReference type="AlphaFoldDB" id="A0A1V2DW13"/>
<keyword evidence="5" id="KW-0997">Cell inner membrane</keyword>
<keyword evidence="6 11" id="KW-0812">Transmembrane</keyword>
<dbReference type="Proteomes" id="UP000189339">
    <property type="component" value="Unassembled WGS sequence"/>
</dbReference>
<evidence type="ECO:0000256" key="4">
    <source>
        <dbReference type="ARBA" id="ARBA00022481"/>
    </source>
</evidence>
<feature type="transmembrane region" description="Helical" evidence="11">
    <location>
        <begin position="6"/>
        <end position="29"/>
    </location>
</feature>
<evidence type="ECO:0000256" key="5">
    <source>
        <dbReference type="ARBA" id="ARBA00022519"/>
    </source>
</evidence>
<evidence type="ECO:0000313" key="14">
    <source>
        <dbReference type="Proteomes" id="UP000189339"/>
    </source>
</evidence>
<dbReference type="RefSeq" id="WP_076723277.1">
    <property type="nucleotide sequence ID" value="NZ_MSCW01000003.1"/>
</dbReference>
<dbReference type="NCBIfam" id="TIGR02532">
    <property type="entry name" value="IV_pilin_GFxxxE"/>
    <property type="match status" value="1"/>
</dbReference>
<comment type="subcellular location">
    <subcellularLocation>
        <location evidence="1">Cell inner membrane</location>
        <topology evidence="1">Single-pass membrane protein</topology>
    </subcellularLocation>
</comment>
<dbReference type="Pfam" id="PF12019">
    <property type="entry name" value="GspH"/>
    <property type="match status" value="1"/>
</dbReference>
<keyword evidence="14" id="KW-1185">Reference proteome</keyword>
<evidence type="ECO:0000256" key="6">
    <source>
        <dbReference type="ARBA" id="ARBA00022692"/>
    </source>
</evidence>
<organism evidence="13 14">
    <name type="scientific">Marinobacter lutaoensis</name>
    <dbReference type="NCBI Taxonomy" id="135739"/>
    <lineage>
        <taxon>Bacteria</taxon>
        <taxon>Pseudomonadati</taxon>
        <taxon>Pseudomonadota</taxon>
        <taxon>Gammaproteobacteria</taxon>
        <taxon>Pseudomonadales</taxon>
        <taxon>Marinobacteraceae</taxon>
        <taxon>Marinobacter</taxon>
    </lineage>
</organism>
<dbReference type="Pfam" id="PF07963">
    <property type="entry name" value="N_methyl"/>
    <property type="match status" value="1"/>
</dbReference>
<dbReference type="InterPro" id="IPR012902">
    <property type="entry name" value="N_methyl_site"/>
</dbReference>
<evidence type="ECO:0000259" key="12">
    <source>
        <dbReference type="Pfam" id="PF12019"/>
    </source>
</evidence>
<dbReference type="Gene3D" id="3.55.40.10">
    <property type="entry name" value="minor pseudopilin epsh domain"/>
    <property type="match status" value="1"/>
</dbReference>
<dbReference type="EMBL" id="MSCW01000003">
    <property type="protein sequence ID" value="ONF44727.1"/>
    <property type="molecule type" value="Genomic_DNA"/>
</dbReference>
<dbReference type="OrthoDB" id="6367648at2"/>
<evidence type="ECO:0000256" key="10">
    <source>
        <dbReference type="ARBA" id="ARBA00030775"/>
    </source>
</evidence>
<dbReference type="PROSITE" id="PS00409">
    <property type="entry name" value="PROKAR_NTER_METHYL"/>
    <property type="match status" value="1"/>
</dbReference>
<comment type="similarity">
    <text evidence="9">Belongs to the GSP H family.</text>
</comment>
<evidence type="ECO:0000256" key="1">
    <source>
        <dbReference type="ARBA" id="ARBA00004377"/>
    </source>
</evidence>
<protein>
    <recommendedName>
        <fullName evidence="2">Type II secretion system protein H</fullName>
    </recommendedName>
    <alternativeName>
        <fullName evidence="10">General secretion pathway protein H</fullName>
    </alternativeName>
</protein>
<sequence>MSGKSVSGFTLIELLVLIAVLAVVATIAVPGFSRLIQSNQLTVTANDLIGALNLARSEAIRRGGSVSVEPIGSFTEGYQITDADGNTLNSFDGARGDFFIALSQGNNPRFSATGMLRGSNAAEFVVCRVSGEDGVEISITAGGQIRSERITCP</sequence>
<evidence type="ECO:0000256" key="7">
    <source>
        <dbReference type="ARBA" id="ARBA00022989"/>
    </source>
</evidence>
<evidence type="ECO:0000313" key="13">
    <source>
        <dbReference type="EMBL" id="ONF44727.1"/>
    </source>
</evidence>
<keyword evidence="7 11" id="KW-1133">Transmembrane helix</keyword>
<keyword evidence="4" id="KW-0488">Methylation</keyword>
<evidence type="ECO:0000256" key="3">
    <source>
        <dbReference type="ARBA" id="ARBA00022475"/>
    </source>
</evidence>
<evidence type="ECO:0000256" key="9">
    <source>
        <dbReference type="ARBA" id="ARBA00025772"/>
    </source>
</evidence>
<dbReference type="InterPro" id="IPR022346">
    <property type="entry name" value="T2SS_GspH"/>
</dbReference>
<accession>A0A1V2DW13</accession>
<keyword evidence="3" id="KW-1003">Cell membrane</keyword>
<keyword evidence="8 11" id="KW-0472">Membrane</keyword>
<evidence type="ECO:0000256" key="11">
    <source>
        <dbReference type="SAM" id="Phobius"/>
    </source>
</evidence>
<evidence type="ECO:0000256" key="2">
    <source>
        <dbReference type="ARBA" id="ARBA00021549"/>
    </source>
</evidence>